<reference evidence="1" key="1">
    <citation type="submission" date="2019-10" db="EMBL/GenBank/DDBJ databases">
        <authorList>
            <consortium name="DOE Joint Genome Institute"/>
            <person name="Kuo A."/>
            <person name="Miyauchi S."/>
            <person name="Kiss E."/>
            <person name="Drula E."/>
            <person name="Kohler A."/>
            <person name="Sanchez-Garcia M."/>
            <person name="Andreopoulos B."/>
            <person name="Barry K.W."/>
            <person name="Bonito G."/>
            <person name="Buee M."/>
            <person name="Carver A."/>
            <person name="Chen C."/>
            <person name="Cichocki N."/>
            <person name="Clum A."/>
            <person name="Culley D."/>
            <person name="Crous P.W."/>
            <person name="Fauchery L."/>
            <person name="Girlanda M."/>
            <person name="Hayes R."/>
            <person name="Keri Z."/>
            <person name="Labutti K."/>
            <person name="Lipzen A."/>
            <person name="Lombard V."/>
            <person name="Magnuson J."/>
            <person name="Maillard F."/>
            <person name="Morin E."/>
            <person name="Murat C."/>
            <person name="Nolan M."/>
            <person name="Ohm R."/>
            <person name="Pangilinan J."/>
            <person name="Pereira M."/>
            <person name="Perotto S."/>
            <person name="Peter M."/>
            <person name="Riley R."/>
            <person name="Sitrit Y."/>
            <person name="Stielow B."/>
            <person name="Szollosi G."/>
            <person name="Zifcakova L."/>
            <person name="Stursova M."/>
            <person name="Spatafora J.W."/>
            <person name="Tedersoo L."/>
            <person name="Vaario L.-M."/>
            <person name="Yamada A."/>
            <person name="Yan M."/>
            <person name="Wang P."/>
            <person name="Xu J."/>
            <person name="Bruns T."/>
            <person name="Baldrian P."/>
            <person name="Vilgalys R."/>
            <person name="Henrissat B."/>
            <person name="Grigoriev I.V."/>
            <person name="Hibbett D."/>
            <person name="Nagy L.G."/>
            <person name="Martin F.M."/>
        </authorList>
    </citation>
    <scope>NUCLEOTIDE SEQUENCE</scope>
    <source>
        <strain evidence="1">P2</strain>
    </source>
</reference>
<keyword evidence="2" id="KW-1185">Reference proteome</keyword>
<name>A0ACB6ZLJ2_THEGA</name>
<evidence type="ECO:0000313" key="1">
    <source>
        <dbReference type="EMBL" id="KAF9650492.1"/>
    </source>
</evidence>
<reference evidence="1" key="2">
    <citation type="journal article" date="2020" name="Nat. Commun.">
        <title>Large-scale genome sequencing of mycorrhizal fungi provides insights into the early evolution of symbiotic traits.</title>
        <authorList>
            <person name="Miyauchi S."/>
            <person name="Kiss E."/>
            <person name="Kuo A."/>
            <person name="Drula E."/>
            <person name="Kohler A."/>
            <person name="Sanchez-Garcia M."/>
            <person name="Morin E."/>
            <person name="Andreopoulos B."/>
            <person name="Barry K.W."/>
            <person name="Bonito G."/>
            <person name="Buee M."/>
            <person name="Carver A."/>
            <person name="Chen C."/>
            <person name="Cichocki N."/>
            <person name="Clum A."/>
            <person name="Culley D."/>
            <person name="Crous P.W."/>
            <person name="Fauchery L."/>
            <person name="Girlanda M."/>
            <person name="Hayes R.D."/>
            <person name="Keri Z."/>
            <person name="LaButti K."/>
            <person name="Lipzen A."/>
            <person name="Lombard V."/>
            <person name="Magnuson J."/>
            <person name="Maillard F."/>
            <person name="Murat C."/>
            <person name="Nolan M."/>
            <person name="Ohm R.A."/>
            <person name="Pangilinan J."/>
            <person name="Pereira M.F."/>
            <person name="Perotto S."/>
            <person name="Peter M."/>
            <person name="Pfister S."/>
            <person name="Riley R."/>
            <person name="Sitrit Y."/>
            <person name="Stielow J.B."/>
            <person name="Szollosi G."/>
            <person name="Zifcakova L."/>
            <person name="Stursova M."/>
            <person name="Spatafora J.W."/>
            <person name="Tedersoo L."/>
            <person name="Vaario L.M."/>
            <person name="Yamada A."/>
            <person name="Yan M."/>
            <person name="Wang P."/>
            <person name="Xu J."/>
            <person name="Bruns T."/>
            <person name="Baldrian P."/>
            <person name="Vilgalys R."/>
            <person name="Dunand C."/>
            <person name="Henrissat B."/>
            <person name="Grigoriev I.V."/>
            <person name="Hibbett D."/>
            <person name="Nagy L.G."/>
            <person name="Martin F.M."/>
        </authorList>
    </citation>
    <scope>NUCLEOTIDE SEQUENCE</scope>
    <source>
        <strain evidence="1">P2</strain>
    </source>
</reference>
<gene>
    <name evidence="1" type="ORF">BDM02DRAFT_1382290</name>
</gene>
<organism evidence="1 2">
    <name type="scientific">Thelephora ganbajun</name>
    <name type="common">Ganba fungus</name>
    <dbReference type="NCBI Taxonomy" id="370292"/>
    <lineage>
        <taxon>Eukaryota</taxon>
        <taxon>Fungi</taxon>
        <taxon>Dikarya</taxon>
        <taxon>Basidiomycota</taxon>
        <taxon>Agaricomycotina</taxon>
        <taxon>Agaricomycetes</taxon>
        <taxon>Thelephorales</taxon>
        <taxon>Thelephoraceae</taxon>
        <taxon>Thelephora</taxon>
    </lineage>
</organism>
<comment type="caution">
    <text evidence="1">The sequence shown here is derived from an EMBL/GenBank/DDBJ whole genome shotgun (WGS) entry which is preliminary data.</text>
</comment>
<dbReference type="Proteomes" id="UP000886501">
    <property type="component" value="Unassembled WGS sequence"/>
</dbReference>
<proteinExistence type="predicted"/>
<protein>
    <submittedName>
        <fullName evidence="1">Uncharacterized protein</fullName>
    </submittedName>
</protein>
<dbReference type="EMBL" id="MU117984">
    <property type="protein sequence ID" value="KAF9650492.1"/>
    <property type="molecule type" value="Genomic_DNA"/>
</dbReference>
<evidence type="ECO:0000313" key="2">
    <source>
        <dbReference type="Proteomes" id="UP000886501"/>
    </source>
</evidence>
<sequence>MTSCHRNIWCELSQILLFFPQFLPCPKFPTSPGSDNIRPSPSLQMPLPPGEYQEVPDYLCTCKKCGPRGGKVLPRATWYSHNPGGKKAKLPELSQEQIDLILSLPPPRYSKRRKWRLEEAMNHPRTSKQVAGSGAVRMRLLLPLLFKVTLKTFLPLRMAPRLFLSPLQSPLNFPLML</sequence>
<accession>A0ACB6ZLJ2</accession>